<feature type="transmembrane region" description="Helical" evidence="5">
    <location>
        <begin position="397"/>
        <end position="415"/>
    </location>
</feature>
<keyword evidence="4 5" id="KW-0472">Membrane</keyword>
<feature type="transmembrane region" description="Helical" evidence="5">
    <location>
        <begin position="229"/>
        <end position="247"/>
    </location>
</feature>
<dbReference type="Gene3D" id="1.20.1740.10">
    <property type="entry name" value="Amino acid/polyamine transporter I"/>
    <property type="match status" value="1"/>
</dbReference>
<dbReference type="eggNOG" id="COG0531">
    <property type="taxonomic scope" value="Bacteria"/>
</dbReference>
<organism evidence="6 7">
    <name type="scientific">Pantoea ananatis (strain AJ13355)</name>
    <dbReference type="NCBI Taxonomy" id="932677"/>
    <lineage>
        <taxon>Bacteria</taxon>
        <taxon>Pseudomonadati</taxon>
        <taxon>Pseudomonadota</taxon>
        <taxon>Gammaproteobacteria</taxon>
        <taxon>Enterobacterales</taxon>
        <taxon>Erwiniaceae</taxon>
        <taxon>Pantoea</taxon>
    </lineage>
</organism>
<evidence type="ECO:0000256" key="1">
    <source>
        <dbReference type="ARBA" id="ARBA00004141"/>
    </source>
</evidence>
<dbReference type="InterPro" id="IPR002293">
    <property type="entry name" value="AA/rel_permease1"/>
</dbReference>
<name>A0A0H3L2N1_PANAA</name>
<evidence type="ECO:0000256" key="2">
    <source>
        <dbReference type="ARBA" id="ARBA00022692"/>
    </source>
</evidence>
<reference evidence="7" key="1">
    <citation type="journal article" date="2012" name="Appl. Microbiol. Biotechnol.">
        <title>The complete genome sequence of Pantoea ananatis AJ13355, an organism with great biotechnological potential.</title>
        <authorList>
            <person name="Hara Y."/>
            <person name="Kadotani N."/>
            <person name="Izui H."/>
            <person name="Katashkina J.I."/>
            <person name="Kuvaeva T.M."/>
            <person name="Andreeva I.G."/>
            <person name="Golubeva L.I."/>
            <person name="Malko D.B."/>
            <person name="Makeev V.J."/>
            <person name="Mashko S.V."/>
            <person name="Kozlov Y.I."/>
        </authorList>
    </citation>
    <scope>NUCLEOTIDE SEQUENCE [LARGE SCALE GENOMIC DNA]</scope>
    <source>
        <strain evidence="7">AJ13355</strain>
    </source>
</reference>
<dbReference type="HOGENOM" id="CLU_007946_16_0_6"/>
<feature type="transmembrane region" description="Helical" evidence="5">
    <location>
        <begin position="324"/>
        <end position="353"/>
    </location>
</feature>
<dbReference type="PANTHER" id="PTHR47547:SF1">
    <property type="entry name" value="ASPARTATE-PROTON SYMPORTER"/>
    <property type="match status" value="1"/>
</dbReference>
<comment type="subcellular location">
    <subcellularLocation>
        <location evidence="1">Membrane</location>
        <topology evidence="1">Multi-pass membrane protein</topology>
    </subcellularLocation>
</comment>
<feature type="transmembrane region" description="Helical" evidence="5">
    <location>
        <begin position="46"/>
        <end position="69"/>
    </location>
</feature>
<feature type="transmembrane region" description="Helical" evidence="5">
    <location>
        <begin position="268"/>
        <end position="288"/>
    </location>
</feature>
<evidence type="ECO:0000256" key="5">
    <source>
        <dbReference type="SAM" id="Phobius"/>
    </source>
</evidence>
<feature type="transmembrane region" description="Helical" evidence="5">
    <location>
        <begin position="121"/>
        <end position="145"/>
    </location>
</feature>
<feature type="transmembrane region" description="Helical" evidence="5">
    <location>
        <begin position="81"/>
        <end position="100"/>
    </location>
</feature>
<evidence type="ECO:0000313" key="7">
    <source>
        <dbReference type="Proteomes" id="UP000006690"/>
    </source>
</evidence>
<gene>
    <name evidence="6" type="primary">yveA</name>
    <name evidence="6" type="ordered locus">PAJ_0962</name>
</gene>
<feature type="transmembrane region" description="Helical" evidence="5">
    <location>
        <begin position="198"/>
        <end position="217"/>
    </location>
</feature>
<dbReference type="Proteomes" id="UP000006690">
    <property type="component" value="Chromosome"/>
</dbReference>
<feature type="transmembrane region" description="Helical" evidence="5">
    <location>
        <begin position="492"/>
        <end position="514"/>
    </location>
</feature>
<sequence length="563" mass="60921">MIWNVSYINYYDSKILLAHNMLYSHLQHPIIRQGHSMASTGLKKKLGLVDLSLLGIGSMIGSGWLYAALNSSGYAGSHTGWAWVLGAVIVLMIGLVYAELSSALPRAGGFVRYPNYSHGNIVGFVIGVSSLLAYTSTAGVEVEAVRQYAIYWWPALGHEDGSPTGLGFGVQIGLLVVFFLLNYWSVSFFGRVNTIVTTFKFIVPLLTIVTLLLYFHAPNLDVPPSPPGGAHGVFSSLTGAGIVFAYLGFRQAVDFASEAKNPQRNVPLAIGIAIAVSFVIYLALQYAFMGAVPTDLLSQHGWAGLKQIFQSPYADLARSLGLTWLINLILIDAVISPAGTGNIYLAGAARVLFAWARNGHLFKVFGKVDAKSGVPRGALWLSLLLAIAWTLPSEFQVWGGLIGAVTSATVFTYMPGPITLGAFRQHLPEMQRPFRLPVAAVLSPLAFVASTLLIYWSGWSVNEILIPILIVAWVAYAIFGKKSNQFSQDLQCAWWLLAYYIAVMVVSMLGTYGGSGMIDAPLDMILIIVASLACYFWGVKASFSQPNITDEEAESASFSQHAV</sequence>
<dbReference type="InterPro" id="IPR052962">
    <property type="entry name" value="AA_Transporter_AGT"/>
</dbReference>
<feature type="transmembrane region" description="Helical" evidence="5">
    <location>
        <begin position="520"/>
        <end position="538"/>
    </location>
</feature>
<dbReference type="KEGG" id="paj:PAJ_0962"/>
<feature type="transmembrane region" description="Helical" evidence="5">
    <location>
        <begin position="374"/>
        <end position="391"/>
    </location>
</feature>
<dbReference type="GO" id="GO:0022857">
    <property type="term" value="F:transmembrane transporter activity"/>
    <property type="evidence" value="ECO:0007669"/>
    <property type="project" value="InterPro"/>
</dbReference>
<feature type="transmembrane region" description="Helical" evidence="5">
    <location>
        <begin position="464"/>
        <end position="480"/>
    </location>
</feature>
<protein>
    <submittedName>
        <fullName evidence="6">Asparate-proton symporter YveA</fullName>
    </submittedName>
</protein>
<dbReference type="PIRSF" id="PIRSF006060">
    <property type="entry name" value="AA_transporter"/>
    <property type="match status" value="1"/>
</dbReference>
<evidence type="ECO:0000256" key="4">
    <source>
        <dbReference type="ARBA" id="ARBA00023136"/>
    </source>
</evidence>
<feature type="transmembrane region" description="Helical" evidence="5">
    <location>
        <begin position="165"/>
        <end position="186"/>
    </location>
</feature>
<keyword evidence="3 5" id="KW-1133">Transmembrane helix</keyword>
<dbReference type="AlphaFoldDB" id="A0A0H3L2N1"/>
<evidence type="ECO:0000256" key="3">
    <source>
        <dbReference type="ARBA" id="ARBA00022989"/>
    </source>
</evidence>
<feature type="transmembrane region" description="Helical" evidence="5">
    <location>
        <begin position="436"/>
        <end position="458"/>
    </location>
</feature>
<proteinExistence type="predicted"/>
<dbReference type="EMBL" id="AP012032">
    <property type="protein sequence ID" value="BAK11042.1"/>
    <property type="molecule type" value="Genomic_DNA"/>
</dbReference>
<accession>A0A0H3L2N1</accession>
<dbReference type="Pfam" id="PF13520">
    <property type="entry name" value="AA_permease_2"/>
    <property type="match status" value="1"/>
</dbReference>
<dbReference type="PATRIC" id="fig|932677.3.peg.1101"/>
<dbReference type="GO" id="GO:0016020">
    <property type="term" value="C:membrane"/>
    <property type="evidence" value="ECO:0007669"/>
    <property type="project" value="UniProtKB-SubCell"/>
</dbReference>
<keyword evidence="2 5" id="KW-0812">Transmembrane</keyword>
<dbReference type="PANTHER" id="PTHR47547">
    <property type="match status" value="1"/>
</dbReference>
<evidence type="ECO:0000313" key="6">
    <source>
        <dbReference type="EMBL" id="BAK11042.1"/>
    </source>
</evidence>